<evidence type="ECO:0000313" key="14">
    <source>
        <dbReference type="RefSeq" id="XP_049304715.1"/>
    </source>
</evidence>
<protein>
    <recommendedName>
        <fullName evidence="2">Regulatory protein zeste</fullName>
    </recommendedName>
</protein>
<evidence type="ECO:0000256" key="2">
    <source>
        <dbReference type="ARBA" id="ARBA00016807"/>
    </source>
</evidence>
<evidence type="ECO:0000313" key="11">
    <source>
        <dbReference type="RefSeq" id="XP_049304691.1"/>
    </source>
</evidence>
<feature type="domain" description="Myb/SANT-like DNA-binding" evidence="9">
    <location>
        <begin position="12"/>
        <end position="82"/>
    </location>
</feature>
<feature type="coiled-coil region" evidence="7">
    <location>
        <begin position="184"/>
        <end position="229"/>
    </location>
</feature>
<proteinExistence type="predicted"/>
<accession>A0ABM3J638</accession>
<name>A0ABM3J638_BACDO</name>
<evidence type="ECO:0000313" key="10">
    <source>
        <dbReference type="Proteomes" id="UP001652620"/>
    </source>
</evidence>
<sequence length="257" mass="29121">MDNQEETLKFERTTQEQLHYYTMFCKQHPELQRGKRSSTNPQALQMLWSELAETLNALRGPTRTATKWKKTLMHWKNQLRSRARKFKADAKIAGREHPKLSILKFEYITTDPVPSPAPSPSRVSASDPAPALAPSLSKTATSSAKSPPIRHSPTPSISSSIVSEAPKPARVKMLGAVLKKIDANKRREEQVIALQQKILEQNEQLTGVLKQMARERRKEQQRVAKQNHQMTKVLSQMTKALTATTIVLNKLEKKLNK</sequence>
<evidence type="ECO:0000256" key="6">
    <source>
        <dbReference type="ARBA" id="ARBA00025466"/>
    </source>
</evidence>
<evidence type="ECO:0000256" key="3">
    <source>
        <dbReference type="ARBA" id="ARBA00023015"/>
    </source>
</evidence>
<dbReference type="RefSeq" id="XP_049304715.1">
    <property type="nucleotide sequence ID" value="XM_049448758.1"/>
</dbReference>
<feature type="compositionally biased region" description="Low complexity" evidence="8">
    <location>
        <begin position="120"/>
        <end position="163"/>
    </location>
</feature>
<evidence type="ECO:0000256" key="8">
    <source>
        <dbReference type="SAM" id="MobiDB-lite"/>
    </source>
</evidence>
<comment type="subunit">
    <text evidence="1">Self-associates forming complexes of several hundred monomers.</text>
</comment>
<evidence type="ECO:0000256" key="1">
    <source>
        <dbReference type="ARBA" id="ARBA00011764"/>
    </source>
</evidence>
<keyword evidence="7" id="KW-0175">Coiled coil</keyword>
<keyword evidence="3" id="KW-0805">Transcription regulation</keyword>
<evidence type="ECO:0000313" key="13">
    <source>
        <dbReference type="RefSeq" id="XP_049304710.1"/>
    </source>
</evidence>
<dbReference type="RefSeq" id="XP_049304710.1">
    <property type="nucleotide sequence ID" value="XM_049448753.1"/>
</dbReference>
<gene>
    <name evidence="11 12 13 14" type="primary">LOC125776494</name>
</gene>
<organism evidence="10 11">
    <name type="scientific">Bactrocera dorsalis</name>
    <name type="common">Oriental fruit fly</name>
    <name type="synonym">Dacus dorsalis</name>
    <dbReference type="NCBI Taxonomy" id="27457"/>
    <lineage>
        <taxon>Eukaryota</taxon>
        <taxon>Metazoa</taxon>
        <taxon>Ecdysozoa</taxon>
        <taxon>Arthropoda</taxon>
        <taxon>Hexapoda</taxon>
        <taxon>Insecta</taxon>
        <taxon>Pterygota</taxon>
        <taxon>Neoptera</taxon>
        <taxon>Endopterygota</taxon>
        <taxon>Diptera</taxon>
        <taxon>Brachycera</taxon>
        <taxon>Muscomorpha</taxon>
        <taxon>Tephritoidea</taxon>
        <taxon>Tephritidae</taxon>
        <taxon>Bactrocera</taxon>
        <taxon>Bactrocera</taxon>
    </lineage>
</organism>
<comment type="function">
    <text evidence="6">Involved in transvection phenomena (= synapsis-dependent gene expression), where the synaptic pairing of chromosomes carrying genes with which zeste interacts influences the expression of these genes. Zeste binds to DNA and stimulates transcription from a nearby promoter.</text>
</comment>
<reference evidence="10 11" key="1">
    <citation type="submission" date="2025-05" db="UniProtKB">
        <authorList>
            <consortium name="RefSeq"/>
        </authorList>
    </citation>
    <scope>NUCLEOTIDE SEQUENCE [LARGE SCALE GENOMIC DNA]</scope>
    <source>
        <tissue evidence="11 12">Adult</tissue>
    </source>
</reference>
<dbReference type="GeneID" id="125776494"/>
<dbReference type="RefSeq" id="XP_049304700.1">
    <property type="nucleotide sequence ID" value="XM_049448743.1"/>
</dbReference>
<evidence type="ECO:0000256" key="4">
    <source>
        <dbReference type="ARBA" id="ARBA00023125"/>
    </source>
</evidence>
<keyword evidence="5" id="KW-0804">Transcription</keyword>
<evidence type="ECO:0000259" key="9">
    <source>
        <dbReference type="Pfam" id="PF13873"/>
    </source>
</evidence>
<dbReference type="Pfam" id="PF13873">
    <property type="entry name" value="Myb_DNA-bind_5"/>
    <property type="match status" value="1"/>
</dbReference>
<dbReference type="Proteomes" id="UP001652620">
    <property type="component" value="Chromosome 1"/>
</dbReference>
<dbReference type="RefSeq" id="XP_049304691.1">
    <property type="nucleotide sequence ID" value="XM_049448734.1"/>
</dbReference>
<evidence type="ECO:0000256" key="7">
    <source>
        <dbReference type="SAM" id="Coils"/>
    </source>
</evidence>
<dbReference type="InterPro" id="IPR028002">
    <property type="entry name" value="Myb_DNA-bind_5"/>
</dbReference>
<keyword evidence="10" id="KW-1185">Reference proteome</keyword>
<keyword evidence="4" id="KW-0238">DNA-binding</keyword>
<evidence type="ECO:0000313" key="12">
    <source>
        <dbReference type="RefSeq" id="XP_049304700.1"/>
    </source>
</evidence>
<feature type="region of interest" description="Disordered" evidence="8">
    <location>
        <begin position="113"/>
        <end position="163"/>
    </location>
</feature>
<evidence type="ECO:0000256" key="5">
    <source>
        <dbReference type="ARBA" id="ARBA00023163"/>
    </source>
</evidence>